<comment type="caution">
    <text evidence="6">The sequence shown here is derived from an EMBL/GenBank/DDBJ whole genome shotgun (WGS) entry which is preliminary data.</text>
</comment>
<dbReference type="Gene3D" id="2.10.109.10">
    <property type="entry name" value="Umud Fragment, subunit A"/>
    <property type="match status" value="1"/>
</dbReference>
<dbReference type="InterPro" id="IPR036286">
    <property type="entry name" value="LexA/Signal_pep-like_sf"/>
</dbReference>
<dbReference type="SUPFAM" id="SSF51306">
    <property type="entry name" value="LexA/Signal peptidase"/>
    <property type="match status" value="1"/>
</dbReference>
<keyword evidence="7" id="KW-1185">Reference proteome</keyword>
<evidence type="ECO:0000256" key="4">
    <source>
        <dbReference type="SAM" id="MobiDB-lite"/>
    </source>
</evidence>
<dbReference type="Pfam" id="PF00717">
    <property type="entry name" value="Peptidase_S24"/>
    <property type="match status" value="1"/>
</dbReference>
<dbReference type="RefSeq" id="WP_306727925.1">
    <property type="nucleotide sequence ID" value="NZ_JAVDDT010000003.1"/>
</dbReference>
<evidence type="ECO:0000256" key="1">
    <source>
        <dbReference type="ARBA" id="ARBA00023015"/>
    </source>
</evidence>
<dbReference type="Proteomes" id="UP001239019">
    <property type="component" value="Unassembled WGS sequence"/>
</dbReference>
<dbReference type="PANTHER" id="PTHR40661:SF3">
    <property type="entry name" value="FELS-1 PROPHAGE TRANSCRIPTIONAL REGULATOR"/>
    <property type="match status" value="1"/>
</dbReference>
<protein>
    <submittedName>
        <fullName evidence="6">S24 family peptidase</fullName>
    </submittedName>
</protein>
<keyword evidence="3" id="KW-0804">Transcription</keyword>
<dbReference type="InterPro" id="IPR010982">
    <property type="entry name" value="Lambda_DNA-bd_dom_sf"/>
</dbReference>
<dbReference type="Gene3D" id="1.10.260.40">
    <property type="entry name" value="lambda repressor-like DNA-binding domains"/>
    <property type="match status" value="1"/>
</dbReference>
<reference evidence="6 7" key="1">
    <citation type="submission" date="2023-08" db="EMBL/GenBank/DDBJ databases">
        <title>Whole-genome sequencing of halo(alkali)philic microorganisms from hypersaline lakes.</title>
        <authorList>
            <person name="Sorokin D.Y."/>
            <person name="Abbas B."/>
            <person name="Merkel A.Y."/>
        </authorList>
    </citation>
    <scope>NUCLEOTIDE SEQUENCE [LARGE SCALE GENOMIC DNA]</scope>
    <source>
        <strain evidence="6 7">AB-CW4</strain>
    </source>
</reference>
<evidence type="ECO:0000256" key="2">
    <source>
        <dbReference type="ARBA" id="ARBA00023125"/>
    </source>
</evidence>
<evidence type="ECO:0000313" key="7">
    <source>
        <dbReference type="Proteomes" id="UP001239019"/>
    </source>
</evidence>
<keyword evidence="2" id="KW-0238">DNA-binding</keyword>
<accession>A0ABU0W5Z1</accession>
<dbReference type="EMBL" id="JAVDDT010000003">
    <property type="protein sequence ID" value="MDQ2069424.1"/>
    <property type="molecule type" value="Genomic_DNA"/>
</dbReference>
<sequence>MTARNAEFEPEAFRERLNSLGQRFRNRKTMAQAAGVSTDALSRYLRGDNQPPVGAMARLAIACNVSLDWLATGRGSCDHEDFRIPPLDTDGSESSGRHSPASLPGLSLRREWVVQALQAPPEDLAVCLVQDESMSPLLKTGDVMVIDRERGEGPRHDGIYALSLQDAFLVKRIQHKPGQKIEFHSEHPGYQSFEMELNALKAGRIRIHGRVIWCGRRMF</sequence>
<dbReference type="InterPro" id="IPR015927">
    <property type="entry name" value="Peptidase_S24_S26A/B/C"/>
</dbReference>
<keyword evidence="1" id="KW-0805">Transcription regulation</keyword>
<gene>
    <name evidence="6" type="ORF">RBH19_06040</name>
</gene>
<feature type="domain" description="HTH cro/C1-type" evidence="5">
    <location>
        <begin position="30"/>
        <end position="70"/>
    </location>
</feature>
<evidence type="ECO:0000256" key="3">
    <source>
        <dbReference type="ARBA" id="ARBA00023163"/>
    </source>
</evidence>
<dbReference type="CDD" id="cd06529">
    <property type="entry name" value="S24_LexA-like"/>
    <property type="match status" value="1"/>
</dbReference>
<dbReference type="InterPro" id="IPR001387">
    <property type="entry name" value="Cro/C1-type_HTH"/>
</dbReference>
<evidence type="ECO:0000259" key="5">
    <source>
        <dbReference type="PROSITE" id="PS50943"/>
    </source>
</evidence>
<feature type="region of interest" description="Disordered" evidence="4">
    <location>
        <begin position="80"/>
        <end position="102"/>
    </location>
</feature>
<dbReference type="SUPFAM" id="SSF47413">
    <property type="entry name" value="lambda repressor-like DNA-binding domains"/>
    <property type="match status" value="1"/>
</dbReference>
<dbReference type="InterPro" id="IPR039418">
    <property type="entry name" value="LexA-like"/>
</dbReference>
<dbReference type="PANTHER" id="PTHR40661">
    <property type="match status" value="1"/>
</dbReference>
<name>A0ABU0W5Z1_9GAMM</name>
<proteinExistence type="predicted"/>
<organism evidence="6 7">
    <name type="scientific">Natronospira bacteriovora</name>
    <dbReference type="NCBI Taxonomy" id="3069753"/>
    <lineage>
        <taxon>Bacteria</taxon>
        <taxon>Pseudomonadati</taxon>
        <taxon>Pseudomonadota</taxon>
        <taxon>Gammaproteobacteria</taxon>
        <taxon>Natronospirales</taxon>
        <taxon>Natronospiraceae</taxon>
        <taxon>Natronospira</taxon>
    </lineage>
</organism>
<evidence type="ECO:0000313" key="6">
    <source>
        <dbReference type="EMBL" id="MDQ2069424.1"/>
    </source>
</evidence>
<dbReference type="PROSITE" id="PS50943">
    <property type="entry name" value="HTH_CROC1"/>
    <property type="match status" value="1"/>
</dbReference>
<dbReference type="CDD" id="cd00093">
    <property type="entry name" value="HTH_XRE"/>
    <property type="match status" value="1"/>
</dbReference>
<dbReference type="SMART" id="SM00530">
    <property type="entry name" value="HTH_XRE"/>
    <property type="match status" value="1"/>
</dbReference>
<dbReference type="Pfam" id="PF01381">
    <property type="entry name" value="HTH_3"/>
    <property type="match status" value="1"/>
</dbReference>